<dbReference type="SUPFAM" id="SSF82109">
    <property type="entry name" value="MIR domain"/>
    <property type="match status" value="2"/>
</dbReference>
<dbReference type="InterPro" id="IPR013662">
    <property type="entry name" value="RIH_assoc-dom"/>
</dbReference>
<keyword evidence="13" id="KW-0106">Calcium</keyword>
<dbReference type="Gene3D" id="1.10.287.70">
    <property type="match status" value="1"/>
</dbReference>
<evidence type="ECO:0000256" key="9">
    <source>
        <dbReference type="ARBA" id="ARBA00023136"/>
    </source>
</evidence>
<dbReference type="Proteomes" id="UP000749559">
    <property type="component" value="Unassembled WGS sequence"/>
</dbReference>
<evidence type="ECO:0000256" key="13">
    <source>
        <dbReference type="RuleBase" id="RU368044"/>
    </source>
</evidence>
<reference evidence="14" key="1">
    <citation type="submission" date="2022-03" db="EMBL/GenBank/DDBJ databases">
        <authorList>
            <person name="Martin C."/>
        </authorList>
    </citation>
    <scope>NUCLEOTIDE SEQUENCE</scope>
</reference>
<dbReference type="GO" id="GO:0005220">
    <property type="term" value="F:inositol 1,4,5-trisphosphate-gated calcium channel activity"/>
    <property type="evidence" value="ECO:0007669"/>
    <property type="project" value="UniProtKB-UniRule"/>
</dbReference>
<dbReference type="InterPro" id="IPR036300">
    <property type="entry name" value="MIR_dom_sf"/>
</dbReference>
<feature type="transmembrane region" description="Helical" evidence="13">
    <location>
        <begin position="2480"/>
        <end position="2507"/>
    </location>
</feature>
<comment type="function">
    <text evidence="13">Receptor for inositol 1,4,5-trisphosphate, a second messenger that mediates the release of intracellular calcium.</text>
</comment>
<evidence type="ECO:0000313" key="14">
    <source>
        <dbReference type="EMBL" id="CAH1798282.1"/>
    </source>
</evidence>
<comment type="subcellular location">
    <subcellularLocation>
        <location evidence="1 13">Endoplasmic reticulum membrane</location>
        <topology evidence="1 13">Multi-pass membrane protein</topology>
    </subcellularLocation>
</comment>
<evidence type="ECO:0000256" key="3">
    <source>
        <dbReference type="ARBA" id="ARBA00022448"/>
    </source>
</evidence>
<sequence>MMSAGDFLCVGDWITLFCEETEGYLYSWQSSSTHNGLYIYQRQDREKPGNIPNSQAVQFQMCIQNRYKLNKKYRKWLESSQNDPDNLDTKAYLSQSKLSAQAENDDNIAEQRRQQGKRVRYGEIIQLKHMFTGKFIHVSTTQTSRRDKNNMMVHLQDFNAKNAQFRILPRYKVKSEGEVIQIYDQIVFESVKSPGQFFHASAPWRIDHYSYGMLPPPKEQRVGKDHYFMRSELNLGVEQTGFTLVKCGKPSEEDEKFLKGGCALRMFHKELEAYVVAEGLFDEEVNEDVHLRIREIDQLVPKTLYPSSSGITYWQVEAEQSILKGDVLRWEQQIRFRHMTTRQYLSITPDLKVSLVTESNDPKTVFRLHPVIKETDDILFESYARIEHVLSGSWLHAHKDEVYTRRQFQGHDEDYNSMTGLRWDGAELRQISASGERMYDDAYTLQRVEDTHLHTFNVVAGMVPFLRNLIQDRKDGKILNARKTHRICTALNELKQFMIVNGVPTKVRQKLMRNLKIIDLLVQLVKCNLKGVADQVHLTDVFKGAYEVLYTYMIGNSRKNALYFAKYIDFFQTQFSIKGEIGLNVAQMIVELIRDNRKIVDRITHQQIDEFVGLLRENKNYRYLDLLSVLCVCDGVAIADNQTYITENWLRKDSSGVFLTERGQNLKKQTNVVFLSTDQSRTWVPLHEFVNKTRPDFSEEKCLFLEHQLDLFRNLCYGRNEYAVETITKEYNYLTWEEAFLCIRLDLIPDALRAKYCDLIICLFVDIGNNHSVLDHTNNSFVYDEIYSKAVPQQDFVVKDLVTIFPVLRDWITSFLDDNKYMTASDIGHNMLIEQVLRLLHYLVRFGYYGNARDVKELQKPLLNLLEGKNDIPFPQDLEKGYSKEAQMVVARYRDKERYDMAPETSAIVDAKYQAMQVLDLLMTYQFNTRLESFIAKFKVAERSAGTKKQHKLCPLLYETYDSLDTTKKSTKEQKKAYAALNDMFEATSYFDNEHLIAVLLDLSNYKYDKMVTKSLALLNKFYSSKSNTFKIAVQAQVLITPDSIKVHREVQHNMPLLRRLAKSKLSDEQVITMSDILEKFIKFCHMPYSDEERHPMNQSILINHEVLSLVFDTLSQEIDAKLIEQYRGIRSIMTTSLKLLKALAKGNDSVQRRIYDRLDSLLRVRCVECELAAALKEAFAGNQTTCQKVLPRQIQRIVLLTAEHKEEVPEFLDLLNAIAKVQGLDLALRRNQTHIMKFIMQNYSRTAYVIDKPKEKRERILTGKTTGRHLQYLVSLVELLSTCAEGENRFIESLCQSIIPIEEILWTLTHNKISVDIKKAYLKFLLWVYMRTSGSIVDSGAGELPHDKLMWQYLEDITQLSNWLTDYVNDNREAVKEMLRNTPDKGILSGSDEETKALATLIYFLDAVLPFLRTFFSKFYSVDREIFPREPDIVNDLANALLMFCDATRPLMPHPGQLKVMMSCMTTLLPASTLSMSVIEGFVEQFGSANWMSQFFDDTEAQMDYYGAELELNAKFRTFAVNASMLYGGHNTVAAQLKYTSNRGESREYTKIGGDEALPLGEEFQDHIRCFMTPNEKKLPKKYALSEKLVQQLGISATQANLNEATRLEQEELDIKCLQLLRAIIHNEERKLPEDWDENPQKHKKRIYREQLDNIRDIQNILTGHGAVVKVLPHLARYNDDIVKEVLSLLAMMLFNANVTVQVSLIDYFKATREEVFFVAIRNRMQMSIVAIKERRSLEAQRHARIKELLNQTKSIQSTMSAGRKALHELQAFENEIKRNPLQPARKATLGMLQSRASQRSVKLKKNKDSLKKSKEKTKPKKKVQFNNVETNLEEGVTISNGEADFEMSNHSNHNDSIYNHVDVKVMPSDGIDNQGFTDIQQDTDLDDGDKVEYKDEGYIVLVLNLLACMCDGQHKGLQDYLREQPDNIKTVDLIAETTQFVNMVYANINGETIDLVVQLFTTLNEFCAGNQANRVVLFNNKVIDYINFILRAGSFEDCDPSQVLELNAVIGNLLVSLIEENSPEAYRVAKEVKDTLDKDAIYRIMSNCYQMHQTEKPKWEELIQKNALTSKTAALKSAKSLAKVGGKFMMKALKGKELGMREKLIETGFLYYFVLQRMYDIDPQLETHDDLKPTTEQQKAFKYYKKNSMSIEIMKDDYLAKATFRVKNKNLLREEVKEKLKWSADRSSPTNKIRDLMMWSKDILKDIYYQRRILTNPIAAFLTKNWLTWNYFTIILSVVINILMLMSWHAPMAITADTPDDDDDYWINNTLPPAIHDYTPKLLTTDYLTWIYILGGVHNFFSLLVFISYFLSNHPQLPDIRWIWNWIKRRIGRKTDEDWEEDEKQEHKSKLEVQLFSFQTFYFTLFLGMSVAGTITQGYFFAFHLLNIVNNNQLLGGVIQAVTQNGRSLLWVAVLFLIVFYLYGLVAFALLRPSFKPNEEFYCETLWQCTITVVRYGMVGDLFERIGLHTTENTFMNFGYLTIFNISFFIIICTIGLNIIFGIIVDTFSELRDLKWTAESDMRDTCYICSRKSYDFEHHANGFDTHVKLEHNMWAYIFFFIHLDDTKHNDYTALDLYVYTLLKQERYDFFPLNRALSLSNVDEDSAESKLDELLKYMIMIVRKQRDEESEKKRREERMKQRKWQEEHRKAMKEGEGAKDIDATIKQAMEDIESMGSIDHDDLDAKYIPKEFQSTRL</sequence>
<dbReference type="Pfam" id="PF01365">
    <property type="entry name" value="RYDR_ITPR"/>
    <property type="match status" value="1"/>
</dbReference>
<dbReference type="SUPFAM" id="SSF100909">
    <property type="entry name" value="IP3 receptor type 1 binding core, domain 2"/>
    <property type="match status" value="1"/>
</dbReference>
<keyword evidence="7 13" id="KW-1133">Transmembrane helix</keyword>
<feature type="transmembrane region" description="Helical" evidence="13">
    <location>
        <begin position="2411"/>
        <end position="2433"/>
    </location>
</feature>
<dbReference type="InterPro" id="IPR015925">
    <property type="entry name" value="Ryanodine_IP3_receptor"/>
</dbReference>
<dbReference type="InterPro" id="IPR000493">
    <property type="entry name" value="InsP3_rcpt"/>
</dbReference>
<feature type="transmembrane region" description="Helical" evidence="13">
    <location>
        <begin position="2363"/>
        <end position="2390"/>
    </location>
</feature>
<feature type="transmembrane region" description="Helical" evidence="13">
    <location>
        <begin position="2292"/>
        <end position="2313"/>
    </location>
</feature>
<protein>
    <recommendedName>
        <fullName evidence="13">Inositol 1,4,5-trisphosphate receptor</fullName>
    </recommendedName>
</protein>
<keyword evidence="9 13" id="KW-0472">Membrane</keyword>
<evidence type="ECO:0000256" key="6">
    <source>
        <dbReference type="ARBA" id="ARBA00022824"/>
    </source>
</evidence>
<keyword evidence="11 13" id="KW-1071">Ligand-gated ion channel</keyword>
<accession>A0A8J1XK04</accession>
<keyword evidence="12 13" id="KW-0407">Ion channel</keyword>
<dbReference type="OrthoDB" id="300855at2759"/>
<keyword evidence="4 13" id="KW-0812">Transmembrane</keyword>
<keyword evidence="13" id="KW-0107">Calcium channel</keyword>
<dbReference type="PRINTS" id="PR00779">
    <property type="entry name" value="INSP3RECEPTR"/>
</dbReference>
<keyword evidence="6 13" id="KW-0256">Endoplasmic reticulum</keyword>
<comment type="domain">
    <text evidence="13">The receptor contains a calcium channel in its C-terminal extremity. Its large N-terminal cytoplasmic region has the ligand-binding site in the N-terminus and modulatory sites in the middle portion immediately upstream of the channel region.</text>
</comment>
<dbReference type="Pfam" id="PF08454">
    <property type="entry name" value="RIH_assoc"/>
    <property type="match status" value="1"/>
</dbReference>
<comment type="caution">
    <text evidence="14">The sequence shown here is derived from an EMBL/GenBank/DDBJ whole genome shotgun (WGS) entry which is preliminary data.</text>
</comment>
<evidence type="ECO:0000256" key="4">
    <source>
        <dbReference type="ARBA" id="ARBA00022692"/>
    </source>
</evidence>
<feature type="transmembrane region" description="Helical" evidence="13">
    <location>
        <begin position="2228"/>
        <end position="2248"/>
    </location>
</feature>
<dbReference type="GO" id="GO:0005789">
    <property type="term" value="C:endoplasmic reticulum membrane"/>
    <property type="evidence" value="ECO:0007669"/>
    <property type="project" value="UniProtKB-SubCell"/>
</dbReference>
<dbReference type="InterPro" id="IPR000699">
    <property type="entry name" value="RIH_dom"/>
</dbReference>
<dbReference type="PANTHER" id="PTHR13715">
    <property type="entry name" value="RYANODINE RECEPTOR AND IP3 RECEPTOR"/>
    <property type="match status" value="1"/>
</dbReference>
<evidence type="ECO:0000256" key="12">
    <source>
        <dbReference type="ARBA" id="ARBA00023303"/>
    </source>
</evidence>
<dbReference type="Pfam" id="PF02815">
    <property type="entry name" value="MIR"/>
    <property type="match status" value="1"/>
</dbReference>
<evidence type="ECO:0000256" key="11">
    <source>
        <dbReference type="ARBA" id="ARBA00023286"/>
    </source>
</evidence>
<evidence type="ECO:0000256" key="5">
    <source>
        <dbReference type="ARBA" id="ARBA00022737"/>
    </source>
</evidence>
<keyword evidence="13" id="KW-0109">Calcium transport</keyword>
<evidence type="ECO:0000256" key="8">
    <source>
        <dbReference type="ARBA" id="ARBA00023065"/>
    </source>
</evidence>
<comment type="similarity">
    <text evidence="2 13">Belongs to the InsP3 receptor family.</text>
</comment>
<dbReference type="PROSITE" id="PS50919">
    <property type="entry name" value="MIR"/>
    <property type="match status" value="1"/>
</dbReference>
<dbReference type="Pfam" id="PF00520">
    <property type="entry name" value="Ion_trans"/>
    <property type="match status" value="1"/>
</dbReference>
<dbReference type="PANTHER" id="PTHR13715:SF99">
    <property type="entry name" value="INOSITOL 1,4,5-TRISPHOSPHATE RECEPTOR-LIKE PROTEIN A"/>
    <property type="match status" value="1"/>
</dbReference>
<proteinExistence type="inferred from homology"/>
<dbReference type="GO" id="GO:0070679">
    <property type="term" value="F:inositol 1,4,5 trisphosphate binding"/>
    <property type="evidence" value="ECO:0007669"/>
    <property type="project" value="UniProtKB-UniRule"/>
</dbReference>
<dbReference type="GO" id="GO:0051209">
    <property type="term" value="P:release of sequestered calcium ion into cytosol"/>
    <property type="evidence" value="ECO:0007669"/>
    <property type="project" value="UniProtKB-UniRule"/>
</dbReference>
<keyword evidence="8 13" id="KW-0406">Ion transport</keyword>
<organism evidence="14 15">
    <name type="scientific">Owenia fusiformis</name>
    <name type="common">Polychaete worm</name>
    <dbReference type="NCBI Taxonomy" id="6347"/>
    <lineage>
        <taxon>Eukaryota</taxon>
        <taxon>Metazoa</taxon>
        <taxon>Spiralia</taxon>
        <taxon>Lophotrochozoa</taxon>
        <taxon>Annelida</taxon>
        <taxon>Polychaeta</taxon>
        <taxon>Sedentaria</taxon>
        <taxon>Canalipalpata</taxon>
        <taxon>Sabellida</taxon>
        <taxon>Oweniida</taxon>
        <taxon>Oweniidae</taxon>
        <taxon>Owenia</taxon>
    </lineage>
</organism>
<dbReference type="Pfam" id="PF08709">
    <property type="entry name" value="Ins145_P3_rec"/>
    <property type="match status" value="1"/>
</dbReference>
<dbReference type="SMART" id="SM00472">
    <property type="entry name" value="MIR"/>
    <property type="match status" value="2"/>
</dbReference>
<evidence type="ECO:0000256" key="2">
    <source>
        <dbReference type="ARBA" id="ARBA00009453"/>
    </source>
</evidence>
<dbReference type="Gene3D" id="2.80.10.50">
    <property type="match status" value="2"/>
</dbReference>
<evidence type="ECO:0000256" key="10">
    <source>
        <dbReference type="ARBA" id="ARBA00023170"/>
    </source>
</evidence>
<name>A0A8J1XK04_OWEFU</name>
<gene>
    <name evidence="14" type="ORF">OFUS_LOCUS22442</name>
</gene>
<keyword evidence="10 13" id="KW-0675">Receptor</keyword>
<keyword evidence="15" id="KW-1185">Reference proteome</keyword>
<keyword evidence="3 13" id="KW-0813">Transport</keyword>
<keyword evidence="5" id="KW-0677">Repeat</keyword>
<evidence type="ECO:0000313" key="15">
    <source>
        <dbReference type="Proteomes" id="UP000749559"/>
    </source>
</evidence>
<evidence type="ECO:0000256" key="1">
    <source>
        <dbReference type="ARBA" id="ARBA00004477"/>
    </source>
</evidence>
<evidence type="ECO:0000256" key="7">
    <source>
        <dbReference type="ARBA" id="ARBA00022989"/>
    </source>
</evidence>
<comment type="subunit">
    <text evidence="13">Homotetramer.</text>
</comment>
<dbReference type="InterPro" id="IPR035910">
    <property type="entry name" value="RyR/IP3R_RIH_dom_sf"/>
</dbReference>
<dbReference type="InterPro" id="IPR016093">
    <property type="entry name" value="MIR_motif"/>
</dbReference>
<dbReference type="EMBL" id="CAIIXF020000011">
    <property type="protein sequence ID" value="CAH1798282.1"/>
    <property type="molecule type" value="Genomic_DNA"/>
</dbReference>
<dbReference type="CDD" id="cd23280">
    <property type="entry name" value="beta-trefoil_MIR_itr-1-like"/>
    <property type="match status" value="1"/>
</dbReference>
<dbReference type="Gene3D" id="1.25.10.30">
    <property type="entry name" value="IP3 receptor type 1 binding core, RIH domain"/>
    <property type="match status" value="1"/>
</dbReference>
<dbReference type="InterPro" id="IPR014821">
    <property type="entry name" value="Ins145_P3_rcpt"/>
</dbReference>
<dbReference type="InterPro" id="IPR005821">
    <property type="entry name" value="Ion_trans_dom"/>
</dbReference>